<organism evidence="8">
    <name type="scientific">Populus davidiana</name>
    <dbReference type="NCBI Taxonomy" id="266767"/>
    <lineage>
        <taxon>Eukaryota</taxon>
        <taxon>Viridiplantae</taxon>
        <taxon>Streptophyta</taxon>
        <taxon>Embryophyta</taxon>
        <taxon>Tracheophyta</taxon>
        <taxon>Spermatophyta</taxon>
        <taxon>Magnoliopsida</taxon>
        <taxon>eudicotyledons</taxon>
        <taxon>Gunneridae</taxon>
        <taxon>Pentapetalae</taxon>
        <taxon>rosids</taxon>
        <taxon>fabids</taxon>
        <taxon>Malpighiales</taxon>
        <taxon>Salicaceae</taxon>
        <taxon>Saliceae</taxon>
        <taxon>Populus</taxon>
    </lineage>
</organism>
<dbReference type="GO" id="GO:0009873">
    <property type="term" value="P:ethylene-activated signaling pathway"/>
    <property type="evidence" value="ECO:0007669"/>
    <property type="project" value="InterPro"/>
</dbReference>
<dbReference type="EMBL" id="GILB01001983">
    <property type="protein sequence ID" value="NUU82316.1"/>
    <property type="molecule type" value="Transcribed_RNA"/>
</dbReference>
<keyword evidence="4" id="KW-0804">Transcription</keyword>
<dbReference type="GO" id="GO:0003700">
    <property type="term" value="F:DNA-binding transcription factor activity"/>
    <property type="evidence" value="ECO:0007669"/>
    <property type="project" value="InterPro"/>
</dbReference>
<evidence type="ECO:0000256" key="5">
    <source>
        <dbReference type="ARBA" id="ARBA00023242"/>
    </source>
</evidence>
<dbReference type="SMART" id="SM00380">
    <property type="entry name" value="AP2"/>
    <property type="match status" value="1"/>
</dbReference>
<keyword evidence="3" id="KW-0238">DNA-binding</keyword>
<evidence type="ECO:0000313" key="8">
    <source>
        <dbReference type="EMBL" id="NUU82316.1"/>
    </source>
</evidence>
<comment type="similarity">
    <text evidence="6">Belongs to the AP2/ERF transcription factor family. ERF subfamily.</text>
</comment>
<dbReference type="CDD" id="cd00018">
    <property type="entry name" value="AP2"/>
    <property type="match status" value="1"/>
</dbReference>
<dbReference type="PANTHER" id="PTHR31190">
    <property type="entry name" value="DNA-BINDING DOMAIN"/>
    <property type="match status" value="1"/>
</dbReference>
<dbReference type="AlphaFoldDB" id="A0A6M2EEL6"/>
<evidence type="ECO:0000256" key="6">
    <source>
        <dbReference type="ARBA" id="ARBA00024343"/>
    </source>
</evidence>
<dbReference type="Gene3D" id="3.30.730.10">
    <property type="entry name" value="AP2/ERF domain"/>
    <property type="match status" value="1"/>
</dbReference>
<dbReference type="InterPro" id="IPR001471">
    <property type="entry name" value="AP2/ERF_dom"/>
</dbReference>
<dbReference type="SUPFAM" id="SSF54171">
    <property type="entry name" value="DNA-binding domain"/>
    <property type="match status" value="1"/>
</dbReference>
<dbReference type="InterPro" id="IPR036955">
    <property type="entry name" value="AP2/ERF_dom_sf"/>
</dbReference>
<dbReference type="PANTHER" id="PTHR31190:SF480">
    <property type="entry name" value="ETHYLENE-RESPONSIVE TRANSCRIPTION FACTOR RAP2-12"/>
    <property type="match status" value="1"/>
</dbReference>
<proteinExistence type="inferred from homology"/>
<protein>
    <recommendedName>
        <fullName evidence="7">AP2/ERF domain-containing protein</fullName>
    </recommendedName>
</protein>
<dbReference type="GO" id="GO:0003677">
    <property type="term" value="F:DNA binding"/>
    <property type="evidence" value="ECO:0007669"/>
    <property type="project" value="UniProtKB-KW"/>
</dbReference>
<dbReference type="Pfam" id="PF00847">
    <property type="entry name" value="AP2"/>
    <property type="match status" value="1"/>
</dbReference>
<evidence type="ECO:0000256" key="3">
    <source>
        <dbReference type="ARBA" id="ARBA00023125"/>
    </source>
</evidence>
<comment type="subcellular location">
    <subcellularLocation>
        <location evidence="1">Nucleus</location>
    </subcellularLocation>
</comment>
<evidence type="ECO:0000256" key="4">
    <source>
        <dbReference type="ARBA" id="ARBA00023163"/>
    </source>
</evidence>
<dbReference type="InterPro" id="IPR044808">
    <property type="entry name" value="ERF_plant"/>
</dbReference>
<name>A0A6M2EEL6_9ROSI</name>
<dbReference type="PROSITE" id="PS51032">
    <property type="entry name" value="AP2_ERF"/>
    <property type="match status" value="1"/>
</dbReference>
<reference evidence="8" key="1">
    <citation type="submission" date="2020-03" db="EMBL/GenBank/DDBJ databases">
        <authorList>
            <person name="Zhang R."/>
        </authorList>
    </citation>
    <scope>NUCLEOTIDE SEQUENCE</scope>
</reference>
<accession>A0A6M2EEL6</accession>
<evidence type="ECO:0000259" key="7">
    <source>
        <dbReference type="PROSITE" id="PS51032"/>
    </source>
</evidence>
<dbReference type="GO" id="GO:0005634">
    <property type="term" value="C:nucleus"/>
    <property type="evidence" value="ECO:0007669"/>
    <property type="project" value="UniProtKB-SubCell"/>
</dbReference>
<evidence type="ECO:0000256" key="2">
    <source>
        <dbReference type="ARBA" id="ARBA00023015"/>
    </source>
</evidence>
<evidence type="ECO:0000256" key="1">
    <source>
        <dbReference type="ARBA" id="ARBA00004123"/>
    </source>
</evidence>
<dbReference type="PRINTS" id="PR00367">
    <property type="entry name" value="ETHRSPELEMNT"/>
</dbReference>
<sequence>MCGGAIISDFIAPTTTARSSRRLTSGFEWLEPKKPFNNKHLKPVVADPEDDFEADFQEFKDESDVDEDYDVFADAKPFAFSASASEPAKKRGLPCGSTAVKSAGFSGLAEKSAKRKRKNQFRGIRQRPWGKWAAEIRDPRKGVRVWLGTFNTAEEAARAYDSEARRIRGKKAKVNFPDEAPCASAKHPIKENSPKRLTKANISQDFSYLSNPETDYNNMGFVEEKPQVSQFGIMNSFPVNGDSGVTPLTPSDNASMYFNSDKGSNSFDCDFGWGEQGPEILSVLAAAPEVDESVFVDANPKKLKSYSDNAVPVEEKNVKSLSEELLAFDNQLMNLQMPDLVGNWEASLDSFLNGDTTQDGTNALDLWSFEDFPSMVGGVY</sequence>
<keyword evidence="2" id="KW-0805">Transcription regulation</keyword>
<dbReference type="InterPro" id="IPR016177">
    <property type="entry name" value="DNA-bd_dom_sf"/>
</dbReference>
<keyword evidence="5" id="KW-0539">Nucleus</keyword>
<feature type="domain" description="AP2/ERF" evidence="7">
    <location>
        <begin position="120"/>
        <end position="177"/>
    </location>
</feature>
<dbReference type="FunFam" id="3.30.730.10:FF:000001">
    <property type="entry name" value="Ethylene-responsive transcription factor 2"/>
    <property type="match status" value="1"/>
</dbReference>